<gene>
    <name evidence="2" type="ORF">GH741_20625</name>
</gene>
<dbReference type="EMBL" id="WJNG01000024">
    <property type="protein sequence ID" value="MRH45050.1"/>
    <property type="molecule type" value="Genomic_DNA"/>
</dbReference>
<reference evidence="2" key="1">
    <citation type="submission" date="2019-11" db="EMBL/GenBank/DDBJ databases">
        <authorList>
            <person name="Li J."/>
        </authorList>
    </citation>
    <scope>NUCLEOTIDE SEQUENCE</scope>
    <source>
        <strain evidence="2">B6B</strain>
    </source>
</reference>
<proteinExistence type="predicted"/>
<sequence length="169" mass="19124">MDDRQNDISSVFTVIGIISITLGLFLGIYYIANQSYNSLGALQGVIGWTIFITGVLWGIVFFGFSKVIKLLQGIYNRMEENQHYASEFSITTNARVFSDSEESNKNNVPDHARSEIVEFFKEQEIQQISGTKLDDFYIVKVNDHRFIIELGGFTPKKVTQKRAKGLGII</sequence>
<dbReference type="AlphaFoldDB" id="A0A6A8DIG4"/>
<evidence type="ECO:0000313" key="3">
    <source>
        <dbReference type="Proteomes" id="UP000799092"/>
    </source>
</evidence>
<feature type="transmembrane region" description="Helical" evidence="1">
    <location>
        <begin position="12"/>
        <end position="32"/>
    </location>
</feature>
<organism evidence="2 3">
    <name type="scientific">Aquibacillus halophilus</name>
    <dbReference type="NCBI Taxonomy" id="930132"/>
    <lineage>
        <taxon>Bacteria</taxon>
        <taxon>Bacillati</taxon>
        <taxon>Bacillota</taxon>
        <taxon>Bacilli</taxon>
        <taxon>Bacillales</taxon>
        <taxon>Bacillaceae</taxon>
        <taxon>Aquibacillus</taxon>
    </lineage>
</organism>
<keyword evidence="1" id="KW-0812">Transmembrane</keyword>
<keyword evidence="1" id="KW-1133">Transmembrane helix</keyword>
<evidence type="ECO:0000313" key="2">
    <source>
        <dbReference type="EMBL" id="MRH45050.1"/>
    </source>
</evidence>
<name>A0A6A8DIG4_9BACI</name>
<dbReference type="Proteomes" id="UP000799092">
    <property type="component" value="Unassembled WGS sequence"/>
</dbReference>
<accession>A0A6A8DIG4</accession>
<keyword evidence="1" id="KW-0472">Membrane</keyword>
<keyword evidence="3" id="KW-1185">Reference proteome</keyword>
<protein>
    <submittedName>
        <fullName evidence="2">Uncharacterized protein</fullName>
    </submittedName>
</protein>
<dbReference type="RefSeq" id="WP_153738646.1">
    <property type="nucleotide sequence ID" value="NZ_WJNG01000024.1"/>
</dbReference>
<evidence type="ECO:0000256" key="1">
    <source>
        <dbReference type="SAM" id="Phobius"/>
    </source>
</evidence>
<feature type="transmembrane region" description="Helical" evidence="1">
    <location>
        <begin position="44"/>
        <end position="68"/>
    </location>
</feature>
<comment type="caution">
    <text evidence="2">The sequence shown here is derived from an EMBL/GenBank/DDBJ whole genome shotgun (WGS) entry which is preliminary data.</text>
</comment>
<dbReference type="OrthoDB" id="2877480at2"/>